<accession>A0ACC2SHI1</accession>
<sequence length="226" mass="24531">MLINPSHSQGLGWGSDPGQTGLPALGAGPTYLGRFGMEPFKVQPGDAQESIILLKKYQQQQVPSIWTPCLMETRRSLHWPDAFHSNQLEPTSEGTTDQQAAYEDATLEGKGCTSHLKDPADLGLPCPNNFLPPLTWPPAPQMVRPLTTVLDNNPLGNIPEGGDNHRRVGSSNQGSHPKGYCPGMEALAKQSVTTQERIRVIWEEIRSQGAQQGARGQRMEGCGGLD</sequence>
<protein>
    <submittedName>
        <fullName evidence="1">Uncharacterized protein</fullName>
    </submittedName>
</protein>
<name>A0ACC2SHI1_9FUNG</name>
<evidence type="ECO:0000313" key="1">
    <source>
        <dbReference type="EMBL" id="KAJ9061724.1"/>
    </source>
</evidence>
<dbReference type="Proteomes" id="UP001165960">
    <property type="component" value="Unassembled WGS sequence"/>
</dbReference>
<gene>
    <name evidence="1" type="ORF">DSO57_1017819</name>
</gene>
<dbReference type="EMBL" id="QTSX02005046">
    <property type="protein sequence ID" value="KAJ9061724.1"/>
    <property type="molecule type" value="Genomic_DNA"/>
</dbReference>
<organism evidence="1 2">
    <name type="scientific">Entomophthora muscae</name>
    <dbReference type="NCBI Taxonomy" id="34485"/>
    <lineage>
        <taxon>Eukaryota</taxon>
        <taxon>Fungi</taxon>
        <taxon>Fungi incertae sedis</taxon>
        <taxon>Zoopagomycota</taxon>
        <taxon>Entomophthoromycotina</taxon>
        <taxon>Entomophthoromycetes</taxon>
        <taxon>Entomophthorales</taxon>
        <taxon>Entomophthoraceae</taxon>
        <taxon>Entomophthora</taxon>
    </lineage>
</organism>
<keyword evidence="2" id="KW-1185">Reference proteome</keyword>
<proteinExistence type="predicted"/>
<comment type="caution">
    <text evidence="1">The sequence shown here is derived from an EMBL/GenBank/DDBJ whole genome shotgun (WGS) entry which is preliminary data.</text>
</comment>
<evidence type="ECO:0000313" key="2">
    <source>
        <dbReference type="Proteomes" id="UP001165960"/>
    </source>
</evidence>
<reference evidence="1" key="1">
    <citation type="submission" date="2022-04" db="EMBL/GenBank/DDBJ databases">
        <title>Genome of the entomopathogenic fungus Entomophthora muscae.</title>
        <authorList>
            <person name="Elya C."/>
            <person name="Lovett B.R."/>
            <person name="Lee E."/>
            <person name="Macias A.M."/>
            <person name="Hajek A.E."/>
            <person name="De Bivort B.L."/>
            <person name="Kasson M.T."/>
            <person name="De Fine Licht H.H."/>
            <person name="Stajich J.E."/>
        </authorList>
    </citation>
    <scope>NUCLEOTIDE SEQUENCE</scope>
    <source>
        <strain evidence="1">Berkeley</strain>
    </source>
</reference>